<reference evidence="5" key="2">
    <citation type="journal article" date="2021" name="Microbiome">
        <title>Successional dynamics and alternative stable states in a saline activated sludge microbial community over 9 years.</title>
        <authorList>
            <person name="Wang Y."/>
            <person name="Ye J."/>
            <person name="Ju F."/>
            <person name="Liu L."/>
            <person name="Boyd J.A."/>
            <person name="Deng Y."/>
            <person name="Parks D.H."/>
            <person name="Jiang X."/>
            <person name="Yin X."/>
            <person name="Woodcroft B.J."/>
            <person name="Tyson G.W."/>
            <person name="Hugenholtz P."/>
            <person name="Polz M.F."/>
            <person name="Zhang T."/>
        </authorList>
    </citation>
    <scope>NUCLEOTIDE SEQUENCE</scope>
    <source>
        <strain evidence="5">HKST-UBA02</strain>
    </source>
</reference>
<evidence type="ECO:0000313" key="5">
    <source>
        <dbReference type="EMBL" id="MCA9759671.1"/>
    </source>
</evidence>
<dbReference type="InterPro" id="IPR039425">
    <property type="entry name" value="RNA_pol_sigma-70-like"/>
</dbReference>
<accession>A0A956NJ12</accession>
<protein>
    <submittedName>
        <fullName evidence="5">Sigma-70 family RNA polymerase sigma factor</fullName>
    </submittedName>
</protein>
<dbReference type="NCBIfam" id="TIGR02937">
    <property type="entry name" value="sigma70-ECF"/>
    <property type="match status" value="1"/>
</dbReference>
<dbReference type="InterPro" id="IPR011517">
    <property type="entry name" value="RNA_pol_sigma70_ECF-like"/>
</dbReference>
<keyword evidence="2" id="KW-0731">Sigma factor</keyword>
<sequence>HTLSPTALVHEAFCRLRPHLETLESRRQFFAAARQVMRRILIDYARRRNSQKRSPRLFEPERPHFPDTLELWHMDMVDALAELERLDPERHAIVEYRFFFGLTMEEIAGLLSVSKSKVEKDWRVARAWLYQRLRSES</sequence>
<dbReference type="PANTHER" id="PTHR43133:SF39">
    <property type="entry name" value="SIMILAR TO RNA POLYMERASE SIGMA-E FACTOR"/>
    <property type="match status" value="1"/>
</dbReference>
<dbReference type="Gene3D" id="1.10.10.10">
    <property type="entry name" value="Winged helix-like DNA-binding domain superfamily/Winged helix DNA-binding domain"/>
    <property type="match status" value="1"/>
</dbReference>
<evidence type="ECO:0000313" key="6">
    <source>
        <dbReference type="Proteomes" id="UP000739538"/>
    </source>
</evidence>
<evidence type="ECO:0000259" key="4">
    <source>
        <dbReference type="Pfam" id="PF07638"/>
    </source>
</evidence>
<feature type="non-terminal residue" evidence="5">
    <location>
        <position position="1"/>
    </location>
</feature>
<keyword evidence="3" id="KW-0804">Transcription</keyword>
<evidence type="ECO:0000256" key="3">
    <source>
        <dbReference type="ARBA" id="ARBA00023163"/>
    </source>
</evidence>
<dbReference type="GO" id="GO:0016987">
    <property type="term" value="F:sigma factor activity"/>
    <property type="evidence" value="ECO:0007669"/>
    <property type="project" value="UniProtKB-KW"/>
</dbReference>
<dbReference type="PANTHER" id="PTHR43133">
    <property type="entry name" value="RNA POLYMERASE ECF-TYPE SIGMA FACTO"/>
    <property type="match status" value="1"/>
</dbReference>
<dbReference type="NCBIfam" id="TIGR02999">
    <property type="entry name" value="Sig-70_X6"/>
    <property type="match status" value="1"/>
</dbReference>
<gene>
    <name evidence="5" type="ORF">KDA27_27995</name>
</gene>
<dbReference type="Proteomes" id="UP000739538">
    <property type="component" value="Unassembled WGS sequence"/>
</dbReference>
<evidence type="ECO:0000256" key="1">
    <source>
        <dbReference type="ARBA" id="ARBA00023015"/>
    </source>
</evidence>
<name>A0A956NJ12_UNCEI</name>
<dbReference type="AlphaFoldDB" id="A0A956NJ12"/>
<dbReference type="InterPro" id="IPR053812">
    <property type="entry name" value="HTH_Sigma70_ECF-like"/>
</dbReference>
<dbReference type="Pfam" id="PF07638">
    <property type="entry name" value="Sigma70_ECF"/>
    <property type="match status" value="1"/>
</dbReference>
<keyword evidence="1" id="KW-0805">Transcription regulation</keyword>
<reference evidence="5" key="1">
    <citation type="submission" date="2020-04" db="EMBL/GenBank/DDBJ databases">
        <authorList>
            <person name="Zhang T."/>
        </authorList>
    </citation>
    <scope>NUCLEOTIDE SEQUENCE</scope>
    <source>
        <strain evidence="5">HKST-UBA02</strain>
    </source>
</reference>
<dbReference type="EMBL" id="JAGQHS010000434">
    <property type="protein sequence ID" value="MCA9759671.1"/>
    <property type="molecule type" value="Genomic_DNA"/>
</dbReference>
<dbReference type="InterPro" id="IPR013324">
    <property type="entry name" value="RNA_pol_sigma_r3/r4-like"/>
</dbReference>
<organism evidence="5 6">
    <name type="scientific">Eiseniibacteriota bacterium</name>
    <dbReference type="NCBI Taxonomy" id="2212470"/>
    <lineage>
        <taxon>Bacteria</taxon>
        <taxon>Candidatus Eiseniibacteriota</taxon>
    </lineage>
</organism>
<feature type="domain" description="RNA polymerase sigma-70 ECF-like HTH" evidence="4">
    <location>
        <begin position="1"/>
        <end position="134"/>
    </location>
</feature>
<dbReference type="SUPFAM" id="SSF88659">
    <property type="entry name" value="Sigma3 and sigma4 domains of RNA polymerase sigma factors"/>
    <property type="match status" value="1"/>
</dbReference>
<dbReference type="InterPro" id="IPR014284">
    <property type="entry name" value="RNA_pol_sigma-70_dom"/>
</dbReference>
<comment type="caution">
    <text evidence="5">The sequence shown here is derived from an EMBL/GenBank/DDBJ whole genome shotgun (WGS) entry which is preliminary data.</text>
</comment>
<dbReference type="GO" id="GO:0006352">
    <property type="term" value="P:DNA-templated transcription initiation"/>
    <property type="evidence" value="ECO:0007669"/>
    <property type="project" value="InterPro"/>
</dbReference>
<proteinExistence type="predicted"/>
<dbReference type="InterPro" id="IPR036388">
    <property type="entry name" value="WH-like_DNA-bd_sf"/>
</dbReference>
<evidence type="ECO:0000256" key="2">
    <source>
        <dbReference type="ARBA" id="ARBA00023082"/>
    </source>
</evidence>